<accession>A0AAV7V5S6</accession>
<keyword evidence="2" id="KW-1185">Reference proteome</keyword>
<sequence>MMGVRGRREVILLWSRLVGWSREAGSRKVYDPSDACDRERGVPKEKSKEFAVAVWQKRPLESLDRSTLLCTRWTAASPGSTGALCTVWSAHAIKSLRRDCVGQDTLSLQNDIPPLPQ</sequence>
<organism evidence="1 2">
    <name type="scientific">Pleurodeles waltl</name>
    <name type="common">Iberian ribbed newt</name>
    <dbReference type="NCBI Taxonomy" id="8319"/>
    <lineage>
        <taxon>Eukaryota</taxon>
        <taxon>Metazoa</taxon>
        <taxon>Chordata</taxon>
        <taxon>Craniata</taxon>
        <taxon>Vertebrata</taxon>
        <taxon>Euteleostomi</taxon>
        <taxon>Amphibia</taxon>
        <taxon>Batrachia</taxon>
        <taxon>Caudata</taxon>
        <taxon>Salamandroidea</taxon>
        <taxon>Salamandridae</taxon>
        <taxon>Pleurodelinae</taxon>
        <taxon>Pleurodeles</taxon>
    </lineage>
</organism>
<dbReference type="EMBL" id="JANPWB010000004">
    <property type="protein sequence ID" value="KAJ1195489.1"/>
    <property type="molecule type" value="Genomic_DNA"/>
</dbReference>
<comment type="caution">
    <text evidence="1">The sequence shown here is derived from an EMBL/GenBank/DDBJ whole genome shotgun (WGS) entry which is preliminary data.</text>
</comment>
<dbReference type="AlphaFoldDB" id="A0AAV7V5S6"/>
<evidence type="ECO:0008006" key="3">
    <source>
        <dbReference type="Google" id="ProtNLM"/>
    </source>
</evidence>
<reference evidence="1" key="1">
    <citation type="journal article" date="2022" name="bioRxiv">
        <title>Sequencing and chromosome-scale assembly of the giantPleurodeles waltlgenome.</title>
        <authorList>
            <person name="Brown T."/>
            <person name="Elewa A."/>
            <person name="Iarovenko S."/>
            <person name="Subramanian E."/>
            <person name="Araus A.J."/>
            <person name="Petzold A."/>
            <person name="Susuki M."/>
            <person name="Suzuki K.-i.T."/>
            <person name="Hayashi T."/>
            <person name="Toyoda A."/>
            <person name="Oliveira C."/>
            <person name="Osipova E."/>
            <person name="Leigh N.D."/>
            <person name="Simon A."/>
            <person name="Yun M.H."/>
        </authorList>
    </citation>
    <scope>NUCLEOTIDE SEQUENCE</scope>
    <source>
        <strain evidence="1">20211129_DDA</strain>
        <tissue evidence="1">Liver</tissue>
    </source>
</reference>
<dbReference type="Proteomes" id="UP001066276">
    <property type="component" value="Chromosome 2_2"/>
</dbReference>
<name>A0AAV7V5S6_PLEWA</name>
<gene>
    <name evidence="1" type="ORF">NDU88_004769</name>
</gene>
<protein>
    <recommendedName>
        <fullName evidence="3">Secreted protein</fullName>
    </recommendedName>
</protein>
<evidence type="ECO:0000313" key="2">
    <source>
        <dbReference type="Proteomes" id="UP001066276"/>
    </source>
</evidence>
<proteinExistence type="predicted"/>
<evidence type="ECO:0000313" key="1">
    <source>
        <dbReference type="EMBL" id="KAJ1195489.1"/>
    </source>
</evidence>